<dbReference type="EMBL" id="FOTO01000010">
    <property type="protein sequence ID" value="SFL97857.1"/>
    <property type="molecule type" value="Genomic_DNA"/>
</dbReference>
<keyword evidence="1" id="KW-1133">Transmembrane helix</keyword>
<protein>
    <submittedName>
        <fullName evidence="2">Prepilin-type N-terminal cleavage/methylation domain-containing protein</fullName>
    </submittedName>
</protein>
<dbReference type="RefSeq" id="WP_092193394.1">
    <property type="nucleotide sequence ID" value="NZ_FOTO01000010.1"/>
</dbReference>
<dbReference type="NCBIfam" id="TIGR02532">
    <property type="entry name" value="IV_pilin_GFxxxE"/>
    <property type="match status" value="1"/>
</dbReference>
<sequence length="143" mass="15792">MQKFRSIKRKKQMGFTLIEALIAVAILSIGIMATAKMQDQSIRGNFISKRISTSVFFASGEIERRAGIDYSNATDSDNDGAGGLFDIGNDADDSIAYTQNGHTFNVFVNVAEDDPIDDVKTINVIVTYNNNRIAEFPYILRAD</sequence>
<dbReference type="Proteomes" id="UP000199581">
    <property type="component" value="Unassembled WGS sequence"/>
</dbReference>
<accession>A0A8G2F5C2</accession>
<keyword evidence="3" id="KW-1185">Reference proteome</keyword>
<organism evidence="2 3">
    <name type="scientific">Desulfomicrobium norvegicum (strain DSM 1741 / NCIMB 8310)</name>
    <name type="common">Desulfovibrio baculatus (strain Norway 4)</name>
    <name type="synonym">Desulfovibrio desulfuricans (strain Norway 4)</name>
    <dbReference type="NCBI Taxonomy" id="52561"/>
    <lineage>
        <taxon>Bacteria</taxon>
        <taxon>Pseudomonadati</taxon>
        <taxon>Thermodesulfobacteriota</taxon>
        <taxon>Desulfovibrionia</taxon>
        <taxon>Desulfovibrionales</taxon>
        <taxon>Desulfomicrobiaceae</taxon>
        <taxon>Desulfomicrobium</taxon>
    </lineage>
</organism>
<keyword evidence="1" id="KW-0472">Membrane</keyword>
<evidence type="ECO:0000256" key="1">
    <source>
        <dbReference type="SAM" id="Phobius"/>
    </source>
</evidence>
<comment type="caution">
    <text evidence="2">The sequence shown here is derived from an EMBL/GenBank/DDBJ whole genome shotgun (WGS) entry which is preliminary data.</text>
</comment>
<dbReference type="InterPro" id="IPR012902">
    <property type="entry name" value="N_methyl_site"/>
</dbReference>
<evidence type="ECO:0000313" key="3">
    <source>
        <dbReference type="Proteomes" id="UP000199581"/>
    </source>
</evidence>
<dbReference type="OrthoDB" id="5472272at2"/>
<reference evidence="2 3" key="1">
    <citation type="submission" date="2016-10" db="EMBL/GenBank/DDBJ databases">
        <authorList>
            <person name="Varghese N."/>
            <person name="Submissions S."/>
        </authorList>
    </citation>
    <scope>NUCLEOTIDE SEQUENCE [LARGE SCALE GENOMIC DNA]</scope>
    <source>
        <strain evidence="2 3">DSM 1741</strain>
    </source>
</reference>
<name>A0A8G2F5C2_DESNO</name>
<dbReference type="AlphaFoldDB" id="A0A8G2F5C2"/>
<feature type="transmembrane region" description="Helical" evidence="1">
    <location>
        <begin position="12"/>
        <end position="33"/>
    </location>
</feature>
<gene>
    <name evidence="2" type="ORF">SAMN05421830_110136</name>
</gene>
<dbReference type="Pfam" id="PF07963">
    <property type="entry name" value="N_methyl"/>
    <property type="match status" value="1"/>
</dbReference>
<evidence type="ECO:0000313" key="2">
    <source>
        <dbReference type="EMBL" id="SFL97857.1"/>
    </source>
</evidence>
<proteinExistence type="predicted"/>
<keyword evidence="1" id="KW-0812">Transmembrane</keyword>